<proteinExistence type="predicted"/>
<reference evidence="1" key="1">
    <citation type="submission" date="2020-04" db="EMBL/GenBank/DDBJ databases">
        <authorList>
            <person name="Chiriac C."/>
            <person name="Salcher M."/>
            <person name="Ghai R."/>
            <person name="Kavagutti S V."/>
        </authorList>
    </citation>
    <scope>NUCLEOTIDE SEQUENCE</scope>
</reference>
<dbReference type="EMBL" id="LR796140">
    <property type="protein sequence ID" value="CAB4121188.1"/>
    <property type="molecule type" value="Genomic_DNA"/>
</dbReference>
<protein>
    <submittedName>
        <fullName evidence="1">Uncharacterized protein</fullName>
    </submittedName>
</protein>
<sequence>MSDEKVKKFKSTLKDLSQKENKSLFNTLSFLMDVIGEMQSSRLRMMEEVEKEDNTNSESQGILNVKVDLEFACRRLEYLSRRSHTLILKHKSLENIYGWYDVSEESRDFYQEFYMDTIERTHMELAMIINGFLDYDPFYFRKS</sequence>
<name>A0A6J5KGR8_9CAUD</name>
<organism evidence="1">
    <name type="scientific">uncultured Caudovirales phage</name>
    <dbReference type="NCBI Taxonomy" id="2100421"/>
    <lineage>
        <taxon>Viruses</taxon>
        <taxon>Duplodnaviria</taxon>
        <taxon>Heunggongvirae</taxon>
        <taxon>Uroviricota</taxon>
        <taxon>Caudoviricetes</taxon>
        <taxon>Peduoviridae</taxon>
        <taxon>Maltschvirus</taxon>
        <taxon>Maltschvirus maltsch</taxon>
    </lineage>
</organism>
<accession>A0A6J5KGR8</accession>
<gene>
    <name evidence="1" type="ORF">UFOVP9_23</name>
</gene>
<evidence type="ECO:0000313" key="1">
    <source>
        <dbReference type="EMBL" id="CAB4121188.1"/>
    </source>
</evidence>